<evidence type="ECO:0000313" key="1">
    <source>
        <dbReference type="EMBL" id="KAA3455042.1"/>
    </source>
</evidence>
<accession>A0A5B6UFV7</accession>
<keyword evidence="2" id="KW-1185">Reference proteome</keyword>
<proteinExistence type="predicted"/>
<dbReference type="OrthoDB" id="2143914at2759"/>
<gene>
    <name evidence="1" type="primary">mybl2</name>
    <name evidence="1" type="ORF">EPI10_018111</name>
</gene>
<sequence>MKDGSLGLQISLRVMLEWDPDFLCSRTLWHLGCRKLMRTWDITSSHLGELMIEWLLKVVMGADIEVEDIWFTNNECPSLVKETC</sequence>
<reference evidence="2" key="1">
    <citation type="journal article" date="2019" name="Plant Biotechnol. J.">
        <title>Genome sequencing of the Australian wild diploid species Gossypium australe highlights disease resistance and delayed gland morphogenesis.</title>
        <authorList>
            <person name="Cai Y."/>
            <person name="Cai X."/>
            <person name="Wang Q."/>
            <person name="Wang P."/>
            <person name="Zhang Y."/>
            <person name="Cai C."/>
            <person name="Xu Y."/>
            <person name="Wang K."/>
            <person name="Zhou Z."/>
            <person name="Wang C."/>
            <person name="Geng S."/>
            <person name="Li B."/>
            <person name="Dong Q."/>
            <person name="Hou Y."/>
            <person name="Wang H."/>
            <person name="Ai P."/>
            <person name="Liu Z."/>
            <person name="Yi F."/>
            <person name="Sun M."/>
            <person name="An G."/>
            <person name="Cheng J."/>
            <person name="Zhang Y."/>
            <person name="Shi Q."/>
            <person name="Xie Y."/>
            <person name="Shi X."/>
            <person name="Chang Y."/>
            <person name="Huang F."/>
            <person name="Chen Y."/>
            <person name="Hong S."/>
            <person name="Mi L."/>
            <person name="Sun Q."/>
            <person name="Zhang L."/>
            <person name="Zhou B."/>
            <person name="Peng R."/>
            <person name="Zhang X."/>
            <person name="Liu F."/>
        </authorList>
    </citation>
    <scope>NUCLEOTIDE SEQUENCE [LARGE SCALE GENOMIC DNA]</scope>
    <source>
        <strain evidence="2">cv. PA1801</strain>
    </source>
</reference>
<protein>
    <submittedName>
        <fullName evidence="1">Myb-like protein B</fullName>
    </submittedName>
</protein>
<comment type="caution">
    <text evidence="1">The sequence shown here is derived from an EMBL/GenBank/DDBJ whole genome shotgun (WGS) entry which is preliminary data.</text>
</comment>
<organism evidence="1 2">
    <name type="scientific">Gossypium australe</name>
    <dbReference type="NCBI Taxonomy" id="47621"/>
    <lineage>
        <taxon>Eukaryota</taxon>
        <taxon>Viridiplantae</taxon>
        <taxon>Streptophyta</taxon>
        <taxon>Embryophyta</taxon>
        <taxon>Tracheophyta</taxon>
        <taxon>Spermatophyta</taxon>
        <taxon>Magnoliopsida</taxon>
        <taxon>eudicotyledons</taxon>
        <taxon>Gunneridae</taxon>
        <taxon>Pentapetalae</taxon>
        <taxon>rosids</taxon>
        <taxon>malvids</taxon>
        <taxon>Malvales</taxon>
        <taxon>Malvaceae</taxon>
        <taxon>Malvoideae</taxon>
        <taxon>Gossypium</taxon>
    </lineage>
</organism>
<name>A0A5B6UFV7_9ROSI</name>
<dbReference type="AlphaFoldDB" id="A0A5B6UFV7"/>
<dbReference type="Proteomes" id="UP000325315">
    <property type="component" value="Unassembled WGS sequence"/>
</dbReference>
<dbReference type="EMBL" id="SMMG02000012">
    <property type="protein sequence ID" value="KAA3455042.1"/>
    <property type="molecule type" value="Genomic_DNA"/>
</dbReference>
<evidence type="ECO:0000313" key="2">
    <source>
        <dbReference type="Proteomes" id="UP000325315"/>
    </source>
</evidence>